<keyword evidence="2" id="KW-0540">Nuclease</keyword>
<proteinExistence type="predicted"/>
<dbReference type="InterPro" id="IPR011335">
    <property type="entry name" value="Restrct_endonuc-II-like"/>
</dbReference>
<dbReference type="GO" id="GO:0004519">
    <property type="term" value="F:endonuclease activity"/>
    <property type="evidence" value="ECO:0007669"/>
    <property type="project" value="UniProtKB-KW"/>
</dbReference>
<evidence type="ECO:0000259" key="1">
    <source>
        <dbReference type="Pfam" id="PF09019"/>
    </source>
</evidence>
<keyword evidence="2" id="KW-0378">Hydrolase</keyword>
<keyword evidence="2" id="KW-0255">Endonuclease</keyword>
<dbReference type="Gene3D" id="3.40.91.80">
    <property type="match status" value="1"/>
</dbReference>
<protein>
    <submittedName>
        <fullName evidence="2">Restriction endonuclease</fullName>
    </submittedName>
</protein>
<evidence type="ECO:0000313" key="3">
    <source>
        <dbReference type="Proteomes" id="UP000241895"/>
    </source>
</evidence>
<gene>
    <name evidence="2" type="ORF">C6W88_11505</name>
</gene>
<dbReference type="InterPro" id="IPR038365">
    <property type="entry name" value="EcoRII_C_sf"/>
</dbReference>
<sequence length="406" mass="46608">MSSLSHHFAGISIKRLSAVETERHTSNQHEFNGTNAMKSYLGVDRRIFPAAFIYLGEAEEDRLALDDQVTWYDARERHPSRSEHRLYFRDNEVMQKAAEGDTLISALRHDGTMLLLILSEESPDRGDILWLFGMSKVPGKSFTTIDTDKVTPQSNALFNYVAESAGLEVEEEASDTWLELMLDRFGPRFPKTRELSGLALETLGQDINAIEIPDETLVRLIDREETLFRQLESHIVSAQLRGKAETWANNVDEFMQFSLGVHNRRKSRAGHALENHLEWIFLENGVDHQRGAQTENRSRPDFLFPGAEKYQDPDWPDARLTMLGVKTTCKDRWRQVLNEARRIPEKHLLTLQPGISEHQTTEMKQASLTLVLPRRLHETYSTTQTGNLMDVSELITLLRERQTLQL</sequence>
<dbReference type="Pfam" id="PF09019">
    <property type="entry name" value="EcoRII-C"/>
    <property type="match status" value="1"/>
</dbReference>
<reference evidence="2 3" key="1">
    <citation type="submission" date="2018-03" db="EMBL/GenBank/DDBJ databases">
        <authorList>
            <person name="Zhou J."/>
            <person name="Li X."/>
            <person name="Xue M."/>
            <person name="Yin J."/>
        </authorList>
    </citation>
    <scope>NUCLEOTIDE SEQUENCE [LARGE SCALE GENOMIC DNA]</scope>
    <source>
        <strain evidence="2 3">SYSU ZJ2214</strain>
    </source>
</reference>
<dbReference type="RefSeq" id="WP_108132532.1">
    <property type="nucleotide sequence ID" value="NZ_PXNS01000005.1"/>
</dbReference>
<keyword evidence="3" id="KW-1185">Reference proteome</keyword>
<accession>A0ABX5IZ33</accession>
<dbReference type="InterPro" id="IPR015109">
    <property type="entry name" value="Restrct_endonuc_II_EcoRII_C"/>
</dbReference>
<dbReference type="SUPFAM" id="SSF52980">
    <property type="entry name" value="Restriction endonuclease-like"/>
    <property type="match status" value="1"/>
</dbReference>
<name>A0ABX5IZ33_9GAMM</name>
<feature type="domain" description="Restriction endonuclease type II EcoRII C-terminal" evidence="1">
    <location>
        <begin position="228"/>
        <end position="395"/>
    </location>
</feature>
<organism evidence="2 3">
    <name type="scientific">Halomonas litopenaei</name>
    <dbReference type="NCBI Taxonomy" id="2109328"/>
    <lineage>
        <taxon>Bacteria</taxon>
        <taxon>Pseudomonadati</taxon>
        <taxon>Pseudomonadota</taxon>
        <taxon>Gammaproteobacteria</taxon>
        <taxon>Oceanospirillales</taxon>
        <taxon>Halomonadaceae</taxon>
        <taxon>Halomonas</taxon>
    </lineage>
</organism>
<comment type="caution">
    <text evidence="2">The sequence shown here is derived from an EMBL/GenBank/DDBJ whole genome shotgun (WGS) entry which is preliminary data.</text>
</comment>
<dbReference type="Proteomes" id="UP000241895">
    <property type="component" value="Unassembled WGS sequence"/>
</dbReference>
<dbReference type="EMBL" id="PXNS01000005">
    <property type="protein sequence ID" value="PTL94960.1"/>
    <property type="molecule type" value="Genomic_DNA"/>
</dbReference>
<evidence type="ECO:0000313" key="2">
    <source>
        <dbReference type="EMBL" id="PTL94960.1"/>
    </source>
</evidence>